<evidence type="ECO:0000313" key="2">
    <source>
        <dbReference type="EMBL" id="TDY01611.1"/>
    </source>
</evidence>
<sequence>MRITSLSLFLGWYVVLLLAGCAVSAPVQEMSNARQTIQAAKEVGAGEHAPELLSIAEKLLDRAARKLEQGDYPVARDFALEAQEQAMLARQTALDKSGNRPQND</sequence>
<accession>A0A4R8ILD8</accession>
<dbReference type="PROSITE" id="PS51257">
    <property type="entry name" value="PROKAR_LIPOPROTEIN"/>
    <property type="match status" value="1"/>
</dbReference>
<dbReference type="OrthoDB" id="5796796at2"/>
<comment type="caution">
    <text evidence="2">The sequence shown here is derived from an EMBL/GenBank/DDBJ whole genome shotgun (WGS) entry which is preliminary data.</text>
</comment>
<reference evidence="2 3" key="1">
    <citation type="submission" date="2019-03" db="EMBL/GenBank/DDBJ databases">
        <title>Genomic Encyclopedia of Type Strains, Phase IV (KMG-IV): sequencing the most valuable type-strain genomes for metagenomic binning, comparative biology and taxonomic classification.</title>
        <authorList>
            <person name="Goeker M."/>
        </authorList>
    </citation>
    <scope>NUCLEOTIDE SEQUENCE [LARGE SCALE GENOMIC DNA]</scope>
    <source>
        <strain evidence="2 3">DSM 16326</strain>
    </source>
</reference>
<keyword evidence="3" id="KW-1185">Reference proteome</keyword>
<dbReference type="EMBL" id="SOQX01000003">
    <property type="protein sequence ID" value="TDY01611.1"/>
    <property type="molecule type" value="Genomic_DNA"/>
</dbReference>
<proteinExistence type="predicted"/>
<evidence type="ECO:0000259" key="1">
    <source>
        <dbReference type="Pfam" id="PF14346"/>
    </source>
</evidence>
<dbReference type="Gene3D" id="1.20.1270.390">
    <property type="match status" value="1"/>
</dbReference>
<evidence type="ECO:0000313" key="3">
    <source>
        <dbReference type="Proteomes" id="UP000294914"/>
    </source>
</evidence>
<gene>
    <name evidence="2" type="ORF">EDC23_1500</name>
</gene>
<dbReference type="Proteomes" id="UP000294914">
    <property type="component" value="Unassembled WGS sequence"/>
</dbReference>
<dbReference type="Pfam" id="PF14346">
    <property type="entry name" value="DUF4398"/>
    <property type="match status" value="1"/>
</dbReference>
<name>A0A4R8ILD8_9GAMM</name>
<feature type="domain" description="DUF4398" evidence="1">
    <location>
        <begin position="28"/>
        <end position="96"/>
    </location>
</feature>
<dbReference type="InterPro" id="IPR025511">
    <property type="entry name" value="DUF4398"/>
</dbReference>
<organism evidence="2 3">
    <name type="scientific">Thiohalophilus thiocyanatoxydans</name>
    <dbReference type="NCBI Taxonomy" id="381308"/>
    <lineage>
        <taxon>Bacteria</taxon>
        <taxon>Pseudomonadati</taxon>
        <taxon>Pseudomonadota</taxon>
        <taxon>Gammaproteobacteria</taxon>
        <taxon>Thiohalomonadales</taxon>
        <taxon>Thiohalophilaceae</taxon>
        <taxon>Thiohalophilus</taxon>
    </lineage>
</organism>
<protein>
    <submittedName>
        <fullName evidence="2">Uncharacterized protein DUF4398</fullName>
    </submittedName>
</protein>
<dbReference type="AlphaFoldDB" id="A0A4R8ILD8"/>